<dbReference type="PIR" id="D75479">
    <property type="entry name" value="D75479"/>
</dbReference>
<gene>
    <name evidence="2" type="ordered locus">DR_0760</name>
</gene>
<dbReference type="HOGENOM" id="CLU_854493_0_0_0"/>
<dbReference type="OrthoDB" id="3171327at2"/>
<dbReference type="Pfam" id="PF00144">
    <property type="entry name" value="Beta-lactamase"/>
    <property type="match status" value="1"/>
</dbReference>
<dbReference type="PANTHER" id="PTHR43283:SF3">
    <property type="entry name" value="BETA-LACTAMASE FAMILY PROTEIN (AFU_ORTHOLOGUE AFUA_5G07500)"/>
    <property type="match status" value="1"/>
</dbReference>
<dbReference type="PATRIC" id="fig|243230.17.peg.940"/>
<dbReference type="RefSeq" id="WP_010887406.1">
    <property type="nucleotide sequence ID" value="NC_001263.1"/>
</dbReference>
<sequence>MFRRDPLMAQWRAVARLLELDDAQARALLGLVRQTLRRGGVLGVARGDERQLLTFGGVPENGVFELASVTKPFTAALASALVRDGRLDWNAPLAALGGPLRRLPRALTPYALATHTAGLPPQPARAALTTFTRFADPYGGMSPADVLASARRWANPGQAGRFGYSNLGAGVLALGLAHAAGEETSAAGYKRALRRLVTFPLGLPGVGLTPARDVVPPYGLLGGQAVTGFAELAGAGGLFGSAAELLHFGEAHLSGAAGQHWRQAQAFPGLPPLYAGAAPGWFQSGSTVWHDGIARGTRTALGFSPRSGAVVTLLVRGAVPLVGVRAGVPLLLLGLLGGTDR</sequence>
<dbReference type="PANTHER" id="PTHR43283">
    <property type="entry name" value="BETA-LACTAMASE-RELATED"/>
    <property type="match status" value="1"/>
</dbReference>
<dbReference type="EnsemblBacteria" id="AAF10343">
    <property type="protein sequence ID" value="AAF10343"/>
    <property type="gene ID" value="DR_0760"/>
</dbReference>
<accession>Q9RWA9</accession>
<dbReference type="eggNOG" id="COG1680">
    <property type="taxonomic scope" value="Bacteria"/>
</dbReference>
<evidence type="ECO:0000313" key="2">
    <source>
        <dbReference type="EMBL" id="AAF10343.1"/>
    </source>
</evidence>
<dbReference type="Proteomes" id="UP000002524">
    <property type="component" value="Chromosome 1"/>
</dbReference>
<dbReference type="STRING" id="243230.DR_0760"/>
<dbReference type="EMBL" id="AE000513">
    <property type="protein sequence ID" value="AAF10343.1"/>
    <property type="molecule type" value="Genomic_DNA"/>
</dbReference>
<dbReference type="FunCoup" id="Q9RWA9">
    <property type="interactions" value="137"/>
</dbReference>
<dbReference type="SUPFAM" id="SSF56601">
    <property type="entry name" value="beta-lactamase/transpeptidase-like"/>
    <property type="match status" value="1"/>
</dbReference>
<organism evidence="2 3">
    <name type="scientific">Deinococcus radiodurans (strain ATCC 13939 / DSM 20539 / JCM 16871 / CCUG 27074 / LMG 4051 / NBRC 15346 / NCIMB 9279 / VKM B-1422 / R1)</name>
    <dbReference type="NCBI Taxonomy" id="243230"/>
    <lineage>
        <taxon>Bacteria</taxon>
        <taxon>Thermotogati</taxon>
        <taxon>Deinococcota</taxon>
        <taxon>Deinococci</taxon>
        <taxon>Deinococcales</taxon>
        <taxon>Deinococcaceae</taxon>
        <taxon>Deinococcus</taxon>
    </lineage>
</organism>
<proteinExistence type="predicted"/>
<name>Q9RWA9_DEIRA</name>
<dbReference type="PaxDb" id="243230-DR_0760"/>
<dbReference type="InterPro" id="IPR012338">
    <property type="entry name" value="Beta-lactam/transpept-like"/>
</dbReference>
<dbReference type="AlphaFoldDB" id="Q9RWA9"/>
<protein>
    <recommendedName>
        <fullName evidence="1">Beta-lactamase-related domain-containing protein</fullName>
    </recommendedName>
</protein>
<keyword evidence="3" id="KW-1185">Reference proteome</keyword>
<feature type="domain" description="Beta-lactamase-related" evidence="1">
    <location>
        <begin position="34"/>
        <end position="322"/>
    </location>
</feature>
<evidence type="ECO:0000313" key="3">
    <source>
        <dbReference type="Proteomes" id="UP000002524"/>
    </source>
</evidence>
<dbReference type="Gene3D" id="3.40.710.10">
    <property type="entry name" value="DD-peptidase/beta-lactamase superfamily"/>
    <property type="match status" value="1"/>
</dbReference>
<dbReference type="MEROPS" id="S12.006"/>
<dbReference type="InterPro" id="IPR001466">
    <property type="entry name" value="Beta-lactam-related"/>
</dbReference>
<dbReference type="GO" id="GO:0016787">
    <property type="term" value="F:hydrolase activity"/>
    <property type="evidence" value="ECO:0000318"/>
    <property type="project" value="GO_Central"/>
</dbReference>
<dbReference type="KEGG" id="dra:DR_0760"/>
<reference evidence="2 3" key="1">
    <citation type="journal article" date="1999" name="Science">
        <title>Genome sequence of the radioresistant bacterium Deinococcus radiodurans R1.</title>
        <authorList>
            <person name="White O."/>
            <person name="Eisen J.A."/>
            <person name="Heidelberg J.F."/>
            <person name="Hickey E.K."/>
            <person name="Peterson J.D."/>
            <person name="Dodson R.J."/>
            <person name="Haft D.H."/>
            <person name="Gwinn M.L."/>
            <person name="Nelson W.C."/>
            <person name="Richardson D.L."/>
            <person name="Moffat K.S."/>
            <person name="Qin H."/>
            <person name="Jiang L."/>
            <person name="Pamphile W."/>
            <person name="Crosby M."/>
            <person name="Shen M."/>
            <person name="Vamathevan J.J."/>
            <person name="Lam P."/>
            <person name="McDonald L."/>
            <person name="Utterback T."/>
            <person name="Zalewski C."/>
            <person name="Makarova K.S."/>
            <person name="Aravind L."/>
            <person name="Daly M.J."/>
            <person name="Minton K.W."/>
            <person name="Fleischmann R.D."/>
            <person name="Ketchum K.A."/>
            <person name="Nelson K.E."/>
            <person name="Salzberg S."/>
            <person name="Smith H.O."/>
            <person name="Venter J.C."/>
            <person name="Fraser C.M."/>
        </authorList>
    </citation>
    <scope>NUCLEOTIDE SEQUENCE [LARGE SCALE GENOMIC DNA]</scope>
    <source>
        <strain evidence="3">ATCC 13939 / DSM 20539 / JCM 16871 / LMG 4051 / NBRC 15346 / NCIMB 9279 / R1 / VKM B-1422</strain>
    </source>
</reference>
<dbReference type="InParanoid" id="Q9RWA9"/>
<dbReference type="InterPro" id="IPR050789">
    <property type="entry name" value="Diverse_Enzym_Activities"/>
</dbReference>
<dbReference type="GeneID" id="69517005"/>
<evidence type="ECO:0000259" key="1">
    <source>
        <dbReference type="Pfam" id="PF00144"/>
    </source>
</evidence>